<dbReference type="PROSITE" id="PS50868">
    <property type="entry name" value="POST_SET"/>
    <property type="match status" value="1"/>
</dbReference>
<keyword evidence="2" id="KW-0949">S-adenosyl-L-methionine</keyword>
<keyword evidence="6" id="KW-1185">Reference proteome</keyword>
<dbReference type="InterPro" id="IPR046341">
    <property type="entry name" value="SET_dom_sf"/>
</dbReference>
<dbReference type="PROSITE" id="PS50280">
    <property type="entry name" value="SET"/>
    <property type="match status" value="1"/>
</dbReference>
<gene>
    <name evidence="5" type="ORF">ACFQ2F_15225</name>
</gene>
<keyword evidence="1 5" id="KW-0808">Transferase</keyword>
<dbReference type="InterPro" id="IPR001214">
    <property type="entry name" value="SET_dom"/>
</dbReference>
<dbReference type="SUPFAM" id="SSF82199">
    <property type="entry name" value="SET domain"/>
    <property type="match status" value="1"/>
</dbReference>
<dbReference type="RefSeq" id="WP_379091534.1">
    <property type="nucleotide sequence ID" value="NZ_JBHTJO010000002.1"/>
</dbReference>
<evidence type="ECO:0000259" key="4">
    <source>
        <dbReference type="PROSITE" id="PS50868"/>
    </source>
</evidence>
<comment type="caution">
    <text evidence="5">The sequence shown here is derived from an EMBL/GenBank/DDBJ whole genome shotgun (WGS) entry which is preliminary data.</text>
</comment>
<organism evidence="5 6">
    <name type="scientific">Methyloligella solikamskensis</name>
    <dbReference type="NCBI Taxonomy" id="1177756"/>
    <lineage>
        <taxon>Bacteria</taxon>
        <taxon>Pseudomonadati</taxon>
        <taxon>Pseudomonadota</taxon>
        <taxon>Alphaproteobacteria</taxon>
        <taxon>Hyphomicrobiales</taxon>
        <taxon>Hyphomicrobiaceae</taxon>
        <taxon>Methyloligella</taxon>
    </lineage>
</organism>
<name>A0ABW3JE89_9HYPH</name>
<sequence>MAKGALCLAVVATEPQGGTAYLSPRCAVIEAPQKGGKTVVAREAIAKDELIAMWSGRLIRSAELATLSEAMRRRTVQVDEDLFLTSLNTVEGADMLNHSCAPNAGLRGQIGIAAMRDIAPGEEITFDYAMCDSAPYDEFDCSCGSAECRGRVSGEDWRSPALWLRYEGYFSPYLALRIANMKGLRRAS</sequence>
<dbReference type="EC" id="2.1.1.-" evidence="5"/>
<accession>A0ABW3JE89</accession>
<dbReference type="EMBL" id="JBHTJO010000002">
    <property type="protein sequence ID" value="MFD0988450.1"/>
    <property type="molecule type" value="Genomic_DNA"/>
</dbReference>
<evidence type="ECO:0000259" key="3">
    <source>
        <dbReference type="PROSITE" id="PS50280"/>
    </source>
</evidence>
<feature type="domain" description="SET" evidence="3">
    <location>
        <begin position="24"/>
        <end position="129"/>
    </location>
</feature>
<protein>
    <submittedName>
        <fullName evidence="5">SET domain-containing protein</fullName>
        <ecNumber evidence="5">2.1.1.-</ecNumber>
    </submittedName>
</protein>
<dbReference type="PANTHER" id="PTHR12350:SF19">
    <property type="entry name" value="SET DOMAIN-CONTAINING PROTEIN"/>
    <property type="match status" value="1"/>
</dbReference>
<evidence type="ECO:0000256" key="2">
    <source>
        <dbReference type="ARBA" id="ARBA00022691"/>
    </source>
</evidence>
<dbReference type="InterPro" id="IPR003616">
    <property type="entry name" value="Post-SET_dom"/>
</dbReference>
<dbReference type="SMART" id="SM00317">
    <property type="entry name" value="SET"/>
    <property type="match status" value="1"/>
</dbReference>
<dbReference type="GO" id="GO:0008168">
    <property type="term" value="F:methyltransferase activity"/>
    <property type="evidence" value="ECO:0007669"/>
    <property type="project" value="UniProtKB-KW"/>
</dbReference>
<dbReference type="GO" id="GO:0032259">
    <property type="term" value="P:methylation"/>
    <property type="evidence" value="ECO:0007669"/>
    <property type="project" value="UniProtKB-KW"/>
</dbReference>
<proteinExistence type="predicted"/>
<dbReference type="InterPro" id="IPR053201">
    <property type="entry name" value="Flavunoidine_N-MTase"/>
</dbReference>
<feature type="domain" description="Post-SET" evidence="4">
    <location>
        <begin position="137"/>
        <end position="153"/>
    </location>
</feature>
<evidence type="ECO:0000313" key="5">
    <source>
        <dbReference type="EMBL" id="MFD0988450.1"/>
    </source>
</evidence>
<dbReference type="Gene3D" id="2.170.270.10">
    <property type="entry name" value="SET domain"/>
    <property type="match status" value="1"/>
</dbReference>
<reference evidence="6" key="1">
    <citation type="journal article" date="2019" name="Int. J. Syst. Evol. Microbiol.">
        <title>The Global Catalogue of Microorganisms (GCM) 10K type strain sequencing project: providing services to taxonomists for standard genome sequencing and annotation.</title>
        <authorList>
            <consortium name="The Broad Institute Genomics Platform"/>
            <consortium name="The Broad Institute Genome Sequencing Center for Infectious Disease"/>
            <person name="Wu L."/>
            <person name="Ma J."/>
        </authorList>
    </citation>
    <scope>NUCLEOTIDE SEQUENCE [LARGE SCALE GENOMIC DNA]</scope>
    <source>
        <strain evidence="6">CCUG 61697</strain>
    </source>
</reference>
<dbReference type="Proteomes" id="UP001597102">
    <property type="component" value="Unassembled WGS sequence"/>
</dbReference>
<dbReference type="PANTHER" id="PTHR12350">
    <property type="entry name" value="HISTONE-LYSINE N-METHYLTRANSFERASE-RELATED"/>
    <property type="match status" value="1"/>
</dbReference>
<evidence type="ECO:0000313" key="6">
    <source>
        <dbReference type="Proteomes" id="UP001597102"/>
    </source>
</evidence>
<keyword evidence="5" id="KW-0489">Methyltransferase</keyword>
<dbReference type="Pfam" id="PF00856">
    <property type="entry name" value="SET"/>
    <property type="match status" value="1"/>
</dbReference>
<evidence type="ECO:0000256" key="1">
    <source>
        <dbReference type="ARBA" id="ARBA00022679"/>
    </source>
</evidence>